<feature type="transmembrane region" description="Helical" evidence="6">
    <location>
        <begin position="106"/>
        <end position="130"/>
    </location>
</feature>
<dbReference type="PANTHER" id="PTHR23513:SF11">
    <property type="entry name" value="STAPHYLOFERRIN A TRANSPORTER"/>
    <property type="match status" value="1"/>
</dbReference>
<dbReference type="PROSITE" id="PS50850">
    <property type="entry name" value="MFS"/>
    <property type="match status" value="1"/>
</dbReference>
<feature type="transmembrane region" description="Helical" evidence="6">
    <location>
        <begin position="372"/>
        <end position="392"/>
    </location>
</feature>
<evidence type="ECO:0000256" key="3">
    <source>
        <dbReference type="ARBA" id="ARBA00022692"/>
    </source>
</evidence>
<dbReference type="Proteomes" id="UP000182126">
    <property type="component" value="Chromosome I"/>
</dbReference>
<feature type="transmembrane region" description="Helical" evidence="6">
    <location>
        <begin position="256"/>
        <end position="278"/>
    </location>
</feature>
<evidence type="ECO:0000256" key="5">
    <source>
        <dbReference type="ARBA" id="ARBA00023136"/>
    </source>
</evidence>
<evidence type="ECO:0000313" key="9">
    <source>
        <dbReference type="Proteomes" id="UP000182126"/>
    </source>
</evidence>
<keyword evidence="4 6" id="KW-1133">Transmembrane helix</keyword>
<keyword evidence="5 6" id="KW-0472">Membrane</keyword>
<evidence type="ECO:0000313" key="8">
    <source>
        <dbReference type="EMBL" id="SDS54907.1"/>
    </source>
</evidence>
<sequence length="421" mass="43290">MNPPRLGLWRVRDYRAWFAGDTLTQVGLSIGAFAFTLLGYYVTSDAFLAGLIGTVSAVARAVSTLPGGVLADRFDARRLMIWSGASAFAIYAGLSAMYVTGTLTTAALIVIAAGEGLVVGLFFTVTDVALPRIVGKRFLAEASAANQSRDAAIRLAAAPVSGLLFGVHPSLPLIVSAVARLGEVGSALAIRKDLSPEGLGDGAGVRSLAAGRRWLAVWRQPRTLIGLIVLVNFCLGACGMTIVLSQQQTGTPAWQIGTIQTMQGAGVLAGGAVAGWILRRYSGRAIVRLSICMITLAFTALLVTQSVPAVAVIGFVASMPLIPLNAVQGSYLALIIPDQIRGRVLSLSSLLGALAGGAAPLLAGALLEYAGYYLAVGVPLAILAGTAVAAALSRAVGAIPRRSEFDQVEPLPLSAGAIADA</sequence>
<dbReference type="InterPro" id="IPR011701">
    <property type="entry name" value="MFS"/>
</dbReference>
<gene>
    <name evidence="8" type="ORF">SAMN04489809_2103</name>
</gene>
<feature type="transmembrane region" description="Helical" evidence="6">
    <location>
        <begin position="47"/>
        <end position="67"/>
    </location>
</feature>
<dbReference type="InterPro" id="IPR036259">
    <property type="entry name" value="MFS_trans_sf"/>
</dbReference>
<keyword evidence="2" id="KW-1003">Cell membrane</keyword>
<evidence type="ECO:0000256" key="1">
    <source>
        <dbReference type="ARBA" id="ARBA00004651"/>
    </source>
</evidence>
<feature type="transmembrane region" description="Helical" evidence="6">
    <location>
        <begin position="309"/>
        <end position="332"/>
    </location>
</feature>
<dbReference type="SUPFAM" id="SSF103473">
    <property type="entry name" value="MFS general substrate transporter"/>
    <property type="match status" value="1"/>
</dbReference>
<feature type="transmembrane region" description="Helical" evidence="6">
    <location>
        <begin position="223"/>
        <end position="244"/>
    </location>
</feature>
<feature type="domain" description="Major facilitator superfamily (MFS) profile" evidence="7">
    <location>
        <begin position="154"/>
        <end position="421"/>
    </location>
</feature>
<evidence type="ECO:0000256" key="2">
    <source>
        <dbReference type="ARBA" id="ARBA00022475"/>
    </source>
</evidence>
<protein>
    <submittedName>
        <fullName evidence="8">Predicted arabinose efflux permease, MFS family</fullName>
    </submittedName>
</protein>
<dbReference type="Pfam" id="PF07690">
    <property type="entry name" value="MFS_1"/>
    <property type="match status" value="1"/>
</dbReference>
<name>A0A1H1T3V1_9MICO</name>
<dbReference type="AlphaFoldDB" id="A0A1H1T3V1"/>
<feature type="transmembrane region" description="Helical" evidence="6">
    <location>
        <begin position="285"/>
        <end position="303"/>
    </location>
</feature>
<feature type="transmembrane region" description="Helical" evidence="6">
    <location>
        <begin position="21"/>
        <end position="41"/>
    </location>
</feature>
<evidence type="ECO:0000256" key="6">
    <source>
        <dbReference type="SAM" id="Phobius"/>
    </source>
</evidence>
<organism evidence="8 9">
    <name type="scientific">Microbacterium paraoxydans</name>
    <dbReference type="NCBI Taxonomy" id="199592"/>
    <lineage>
        <taxon>Bacteria</taxon>
        <taxon>Bacillati</taxon>
        <taxon>Actinomycetota</taxon>
        <taxon>Actinomycetes</taxon>
        <taxon>Micrococcales</taxon>
        <taxon>Microbacteriaceae</taxon>
        <taxon>Microbacterium</taxon>
    </lineage>
</organism>
<dbReference type="CDD" id="cd06173">
    <property type="entry name" value="MFS_MefA_like"/>
    <property type="match status" value="1"/>
</dbReference>
<reference evidence="8 9" key="1">
    <citation type="submission" date="2016-10" db="EMBL/GenBank/DDBJ databases">
        <authorList>
            <person name="de Groot N.N."/>
        </authorList>
    </citation>
    <scope>NUCLEOTIDE SEQUENCE [LARGE SCALE GENOMIC DNA]</scope>
    <source>
        <strain evidence="8 9">DSM 15019</strain>
    </source>
</reference>
<accession>A0A1H1T3V1</accession>
<feature type="transmembrane region" description="Helical" evidence="6">
    <location>
        <begin position="344"/>
        <end position="366"/>
    </location>
</feature>
<dbReference type="GO" id="GO:0022857">
    <property type="term" value="F:transmembrane transporter activity"/>
    <property type="evidence" value="ECO:0007669"/>
    <property type="project" value="InterPro"/>
</dbReference>
<proteinExistence type="predicted"/>
<dbReference type="PANTHER" id="PTHR23513">
    <property type="entry name" value="INTEGRAL MEMBRANE EFFLUX PROTEIN-RELATED"/>
    <property type="match status" value="1"/>
</dbReference>
<feature type="transmembrane region" description="Helical" evidence="6">
    <location>
        <begin position="79"/>
        <end position="100"/>
    </location>
</feature>
<dbReference type="EMBL" id="LT629770">
    <property type="protein sequence ID" value="SDS54907.1"/>
    <property type="molecule type" value="Genomic_DNA"/>
</dbReference>
<evidence type="ECO:0000256" key="4">
    <source>
        <dbReference type="ARBA" id="ARBA00022989"/>
    </source>
</evidence>
<dbReference type="Gene3D" id="1.20.1250.20">
    <property type="entry name" value="MFS general substrate transporter like domains"/>
    <property type="match status" value="1"/>
</dbReference>
<comment type="subcellular location">
    <subcellularLocation>
        <location evidence="1">Cell membrane</location>
        <topology evidence="1">Multi-pass membrane protein</topology>
    </subcellularLocation>
</comment>
<keyword evidence="3 6" id="KW-0812">Transmembrane</keyword>
<dbReference type="InterPro" id="IPR020846">
    <property type="entry name" value="MFS_dom"/>
</dbReference>
<dbReference type="GO" id="GO:0005886">
    <property type="term" value="C:plasma membrane"/>
    <property type="evidence" value="ECO:0007669"/>
    <property type="project" value="UniProtKB-SubCell"/>
</dbReference>
<dbReference type="RefSeq" id="WP_060922316.1">
    <property type="nucleotide sequence ID" value="NZ_LT629770.1"/>
</dbReference>
<dbReference type="GeneID" id="36300487"/>
<evidence type="ECO:0000259" key="7">
    <source>
        <dbReference type="PROSITE" id="PS50850"/>
    </source>
</evidence>